<proteinExistence type="predicted"/>
<evidence type="ECO:0000313" key="2">
    <source>
        <dbReference type="Proteomes" id="UP000568839"/>
    </source>
</evidence>
<dbReference type="RefSeq" id="WP_184403469.1">
    <property type="nucleotide sequence ID" value="NZ_JACHHJ010000001.1"/>
</dbReference>
<organism evidence="1 2">
    <name type="scientific">Geomicrobium halophilum</name>
    <dbReference type="NCBI Taxonomy" id="549000"/>
    <lineage>
        <taxon>Bacteria</taxon>
        <taxon>Bacillati</taxon>
        <taxon>Bacillota</taxon>
        <taxon>Bacilli</taxon>
        <taxon>Bacillales</taxon>
        <taxon>Geomicrobium</taxon>
    </lineage>
</organism>
<gene>
    <name evidence="1" type="ORF">HNR44_001562</name>
</gene>
<dbReference type="EMBL" id="JACHHJ010000001">
    <property type="protein sequence ID" value="MBB6449613.1"/>
    <property type="molecule type" value="Genomic_DNA"/>
</dbReference>
<name>A0A841PYB1_9BACL</name>
<protein>
    <submittedName>
        <fullName evidence="1">Uncharacterized protein</fullName>
    </submittedName>
</protein>
<dbReference type="Proteomes" id="UP000568839">
    <property type="component" value="Unassembled WGS sequence"/>
</dbReference>
<comment type="caution">
    <text evidence="1">The sequence shown here is derived from an EMBL/GenBank/DDBJ whole genome shotgun (WGS) entry which is preliminary data.</text>
</comment>
<evidence type="ECO:0000313" key="1">
    <source>
        <dbReference type="EMBL" id="MBB6449613.1"/>
    </source>
</evidence>
<reference evidence="1 2" key="1">
    <citation type="submission" date="2020-08" db="EMBL/GenBank/DDBJ databases">
        <title>Genomic Encyclopedia of Type Strains, Phase IV (KMG-IV): sequencing the most valuable type-strain genomes for metagenomic binning, comparative biology and taxonomic classification.</title>
        <authorList>
            <person name="Goeker M."/>
        </authorList>
    </citation>
    <scope>NUCLEOTIDE SEQUENCE [LARGE SCALE GENOMIC DNA]</scope>
    <source>
        <strain evidence="1 2">DSM 21769</strain>
    </source>
</reference>
<accession>A0A841PYB1</accession>
<dbReference type="AlphaFoldDB" id="A0A841PYB1"/>
<sequence>MSITTPTKTSATTIVTAGFQYHPPKTALGIGFYEVTALANGRVWHVMPSAWADFITDQGFVTDGAIMGYVGLPAELLAEITEGVSR</sequence>
<keyword evidence="2" id="KW-1185">Reference proteome</keyword>